<dbReference type="Proteomes" id="UP000649151">
    <property type="component" value="Unassembled WGS sequence"/>
</dbReference>
<comment type="caution">
    <text evidence="1">The sequence shown here is derived from an EMBL/GenBank/DDBJ whole genome shotgun (WGS) entry which is preliminary data.</text>
</comment>
<name>A0ABR7IQM2_9CLOT</name>
<accession>A0ABR7IQM2</accession>
<gene>
    <name evidence="1" type="ORF">H8Z77_05185</name>
</gene>
<dbReference type="RefSeq" id="WP_069989111.1">
    <property type="nucleotide sequence ID" value="NZ_JACOQK010000001.1"/>
</dbReference>
<organism evidence="1 2">
    <name type="scientific">Clostridium facile</name>
    <dbReference type="NCBI Taxonomy" id="2763035"/>
    <lineage>
        <taxon>Bacteria</taxon>
        <taxon>Bacillati</taxon>
        <taxon>Bacillota</taxon>
        <taxon>Clostridia</taxon>
        <taxon>Eubacteriales</taxon>
        <taxon>Clostridiaceae</taxon>
        <taxon>Clostridium</taxon>
    </lineage>
</organism>
<evidence type="ECO:0000313" key="2">
    <source>
        <dbReference type="Proteomes" id="UP000649151"/>
    </source>
</evidence>
<sequence length="190" mass="21806">MRKKLHYSLENPLDMDSSIRLEKKLNDIKGVRAFVNGAAAEVNLSIPKQSDMEVGLEQIIDDEAMLKCFHDHDLFDPQYQFWQIYDVATIPDLDLEFFVSRMGGLLKRSKLPSYKVVESLAKQNKIKLSHVKGLEWEEQAISGKIQGKRVSCGTGEYFHLPRATFSQPKLYFACEDNVLGYIEFTADKRI</sequence>
<dbReference type="EMBL" id="JACOQK010000001">
    <property type="protein sequence ID" value="MBC5787418.1"/>
    <property type="molecule type" value="Genomic_DNA"/>
</dbReference>
<reference evidence="1 2" key="1">
    <citation type="submission" date="2020-08" db="EMBL/GenBank/DDBJ databases">
        <title>Genome public.</title>
        <authorList>
            <person name="Liu C."/>
            <person name="Sun Q."/>
        </authorList>
    </citation>
    <scope>NUCLEOTIDE SEQUENCE [LARGE SCALE GENOMIC DNA]</scope>
    <source>
        <strain evidence="1 2">NSJ-27</strain>
    </source>
</reference>
<protein>
    <submittedName>
        <fullName evidence="1">Uncharacterized protein</fullName>
    </submittedName>
</protein>
<evidence type="ECO:0000313" key="1">
    <source>
        <dbReference type="EMBL" id="MBC5787418.1"/>
    </source>
</evidence>
<keyword evidence="2" id="KW-1185">Reference proteome</keyword>
<proteinExistence type="predicted"/>